<dbReference type="HOGENOM" id="CLU_067342_0_0_0"/>
<dbReference type="AlphaFoldDB" id="A0A081BLC5"/>
<dbReference type="GO" id="GO:0004497">
    <property type="term" value="F:monooxygenase activity"/>
    <property type="evidence" value="ECO:0007669"/>
    <property type="project" value="TreeGrafter"/>
</dbReference>
<dbReference type="PANTHER" id="PTHR43539">
    <property type="entry name" value="FLAVIN-BINDING MONOOXYGENASE-LIKE PROTEIN (AFU_ORTHOLOGUE AFUA_4G09220)"/>
    <property type="match status" value="1"/>
</dbReference>
<dbReference type="PANTHER" id="PTHR43539:SF4">
    <property type="entry name" value="BACILLIREDOXIN REDUCTASE BDR"/>
    <property type="match status" value="1"/>
</dbReference>
<dbReference type="InterPro" id="IPR036188">
    <property type="entry name" value="FAD/NAD-bd_sf"/>
</dbReference>
<proteinExistence type="predicted"/>
<dbReference type="GO" id="GO:0050660">
    <property type="term" value="F:flavin adenine dinucleotide binding"/>
    <property type="evidence" value="ECO:0007669"/>
    <property type="project" value="TreeGrafter"/>
</dbReference>
<protein>
    <submittedName>
        <fullName evidence="2">FAD-dependent pyridine nucleotide-disulphide oxidoreductase</fullName>
    </submittedName>
</protein>
<evidence type="ECO:0000256" key="1">
    <source>
        <dbReference type="ARBA" id="ARBA00023002"/>
    </source>
</evidence>
<evidence type="ECO:0000313" key="2">
    <source>
        <dbReference type="EMBL" id="GAK51191.1"/>
    </source>
</evidence>
<sequence length="350" mass="39530">MTTETIIIGAGPIGLEVAACLKRCGADYLHFDAKQIGYTMSWWPRDTQFFSTPERIEIAGIPMQHTHQRNVTGEEYLAYLRFVVEHLDLRVNTYEPVTRLERIDGGFRVTTAPLTGEKSYHCRYVVLATGDMCSPNRLGIPGETLPHVSHYFKDPHDYFRKRLLIVGGRNSAVEAALRCWRGGADVALSYRRAEFDECFVKHVLLPDIKNQIRFENIRFYAETTPVEITPERVILEHVKDGTRIEHAADFVLMCTGFVGDTRLLEQVGATLCGEDRMPVCHPDTMETDVPGVFMAGTAAAGLQQRYRLFIENCHVHAAKITQAITGKKPEQIGTIAARRYELPFSEIRAN</sequence>
<dbReference type="PRINTS" id="PR00469">
    <property type="entry name" value="PNDRDTASEII"/>
</dbReference>
<organism evidence="2">
    <name type="scientific">Candidatus Moduliflexus flocculans</name>
    <dbReference type="NCBI Taxonomy" id="1499966"/>
    <lineage>
        <taxon>Bacteria</taxon>
        <taxon>Candidatus Moduliflexota</taxon>
        <taxon>Candidatus Moduliflexia</taxon>
        <taxon>Candidatus Moduliflexales</taxon>
        <taxon>Candidatus Moduliflexaceae</taxon>
    </lineage>
</organism>
<dbReference type="InterPro" id="IPR050982">
    <property type="entry name" value="Auxin_biosynth/cation_transpt"/>
</dbReference>
<name>A0A081BLC5_9BACT</name>
<keyword evidence="3" id="KW-1185">Reference proteome</keyword>
<reference evidence="2" key="1">
    <citation type="journal article" date="2015" name="PeerJ">
        <title>First genomic representation of candidate bacterial phylum KSB3 points to enhanced environmental sensing as a trigger of wastewater bulking.</title>
        <authorList>
            <person name="Sekiguchi Y."/>
            <person name="Ohashi A."/>
            <person name="Parks D.H."/>
            <person name="Yamauchi T."/>
            <person name="Tyson G.W."/>
            <person name="Hugenholtz P."/>
        </authorList>
    </citation>
    <scope>NUCLEOTIDE SEQUENCE [LARGE SCALE GENOMIC DNA]</scope>
</reference>
<accession>A0A081BLC5</accession>
<dbReference type="PRINTS" id="PR00368">
    <property type="entry name" value="FADPNR"/>
</dbReference>
<dbReference type="SUPFAM" id="SSF51905">
    <property type="entry name" value="FAD/NAD(P)-binding domain"/>
    <property type="match status" value="1"/>
</dbReference>
<gene>
    <name evidence="2" type="ORF">U14_02433</name>
</gene>
<evidence type="ECO:0000313" key="3">
    <source>
        <dbReference type="Proteomes" id="UP000030700"/>
    </source>
</evidence>
<dbReference type="STRING" id="1499966.U14_02433"/>
<dbReference type="Proteomes" id="UP000030700">
    <property type="component" value="Unassembled WGS sequence"/>
</dbReference>
<keyword evidence="1" id="KW-0560">Oxidoreductase</keyword>
<dbReference type="EMBL" id="DF820457">
    <property type="protein sequence ID" value="GAK51191.1"/>
    <property type="molecule type" value="Genomic_DNA"/>
</dbReference>
<dbReference type="Pfam" id="PF13738">
    <property type="entry name" value="Pyr_redox_3"/>
    <property type="match status" value="1"/>
</dbReference>
<dbReference type="Gene3D" id="3.50.50.60">
    <property type="entry name" value="FAD/NAD(P)-binding domain"/>
    <property type="match status" value="1"/>
</dbReference>